<reference evidence="1" key="1">
    <citation type="submission" date="2022-03" db="EMBL/GenBank/DDBJ databases">
        <authorList>
            <person name="Alioto T."/>
            <person name="Alioto T."/>
            <person name="Gomez Garrido J."/>
        </authorList>
    </citation>
    <scope>NUCLEOTIDE SEQUENCE</scope>
</reference>
<dbReference type="PANTHER" id="PTHR21301">
    <property type="entry name" value="REVERSE TRANSCRIPTASE"/>
    <property type="match status" value="1"/>
</dbReference>
<dbReference type="EMBL" id="OW240912">
    <property type="protein sequence ID" value="CAH2221869.1"/>
    <property type="molecule type" value="Genomic_DNA"/>
</dbReference>
<gene>
    <name evidence="1" type="ORF">PECUL_23A028930</name>
</gene>
<accession>A0AAD1R2N3</accession>
<name>A0AAD1R2N3_PELCU</name>
<evidence type="ECO:0000313" key="2">
    <source>
        <dbReference type="Proteomes" id="UP001295444"/>
    </source>
</evidence>
<dbReference type="PANTHER" id="PTHR21301:SF12">
    <property type="match status" value="1"/>
</dbReference>
<evidence type="ECO:0000313" key="1">
    <source>
        <dbReference type="EMBL" id="CAH2221869.1"/>
    </source>
</evidence>
<dbReference type="AlphaFoldDB" id="A0AAD1R2N3"/>
<organism evidence="1 2">
    <name type="scientific">Pelobates cultripes</name>
    <name type="common">Western spadefoot toad</name>
    <dbReference type="NCBI Taxonomy" id="61616"/>
    <lineage>
        <taxon>Eukaryota</taxon>
        <taxon>Metazoa</taxon>
        <taxon>Chordata</taxon>
        <taxon>Craniata</taxon>
        <taxon>Vertebrata</taxon>
        <taxon>Euteleostomi</taxon>
        <taxon>Amphibia</taxon>
        <taxon>Batrachia</taxon>
        <taxon>Anura</taxon>
        <taxon>Pelobatoidea</taxon>
        <taxon>Pelobatidae</taxon>
        <taxon>Pelobates</taxon>
    </lineage>
</organism>
<dbReference type="Proteomes" id="UP001295444">
    <property type="component" value="Chromosome 01"/>
</dbReference>
<sequence>MAPMYANGYMYQFENPYILGSYGEYILAYACYIDNIFLLFKGTSVEVERMIQGINEAMDNIELSMILSTQQVDFLDVCVYREDQKLAYTLFSKPTDRNTILHATCFHPVALRKSLPYSQFLHVYRNNSNYEMHKPKFPLCGRSLNKGDTRTPYCYKPYGDVMTKLGWIRSPYNPHVWCSQSRIQQLHWISGLLSTKTGEF</sequence>
<protein>
    <submittedName>
        <fullName evidence="1">Uncharacterized protein</fullName>
    </submittedName>
</protein>
<keyword evidence="2" id="KW-1185">Reference proteome</keyword>
<proteinExistence type="predicted"/>